<gene>
    <name evidence="1" type="ORF">RchiOBHm_Chr6g0284541</name>
</gene>
<dbReference type="Proteomes" id="UP000238479">
    <property type="component" value="Chromosome 6"/>
</dbReference>
<comment type="caution">
    <text evidence="1">The sequence shown here is derived from an EMBL/GenBank/DDBJ whole genome shotgun (WGS) entry which is preliminary data.</text>
</comment>
<organism evidence="1 2">
    <name type="scientific">Rosa chinensis</name>
    <name type="common">China rose</name>
    <dbReference type="NCBI Taxonomy" id="74649"/>
    <lineage>
        <taxon>Eukaryota</taxon>
        <taxon>Viridiplantae</taxon>
        <taxon>Streptophyta</taxon>
        <taxon>Embryophyta</taxon>
        <taxon>Tracheophyta</taxon>
        <taxon>Spermatophyta</taxon>
        <taxon>Magnoliopsida</taxon>
        <taxon>eudicotyledons</taxon>
        <taxon>Gunneridae</taxon>
        <taxon>Pentapetalae</taxon>
        <taxon>rosids</taxon>
        <taxon>fabids</taxon>
        <taxon>Rosales</taxon>
        <taxon>Rosaceae</taxon>
        <taxon>Rosoideae</taxon>
        <taxon>Rosoideae incertae sedis</taxon>
        <taxon>Rosa</taxon>
    </lineage>
</organism>
<sequence length="63" mass="7134">MQSFKSGLIHDLQNGFKRILVEADSKLVTDCPPPPAFAYSNSRYQISCSKQSPYFLCLREFCG</sequence>
<reference evidence="1 2" key="1">
    <citation type="journal article" date="2018" name="Nat. Genet.">
        <title>The Rosa genome provides new insights in the design of modern roses.</title>
        <authorList>
            <person name="Bendahmane M."/>
        </authorList>
    </citation>
    <scope>NUCLEOTIDE SEQUENCE [LARGE SCALE GENOMIC DNA]</scope>
    <source>
        <strain evidence="2">cv. Old Blush</strain>
    </source>
</reference>
<dbReference type="EMBL" id="PDCK01000044">
    <property type="protein sequence ID" value="PRQ25517.1"/>
    <property type="molecule type" value="Genomic_DNA"/>
</dbReference>
<dbReference type="AlphaFoldDB" id="A0A2P6PUA1"/>
<accession>A0A2P6PUA1</accession>
<keyword evidence="2" id="KW-1185">Reference proteome</keyword>
<evidence type="ECO:0000313" key="1">
    <source>
        <dbReference type="EMBL" id="PRQ25517.1"/>
    </source>
</evidence>
<proteinExistence type="predicted"/>
<name>A0A2P6PUA1_ROSCH</name>
<evidence type="ECO:0000313" key="2">
    <source>
        <dbReference type="Proteomes" id="UP000238479"/>
    </source>
</evidence>
<protein>
    <submittedName>
        <fullName evidence="1">Uncharacterized protein</fullName>
    </submittedName>
</protein>
<dbReference type="Gramene" id="PRQ25517">
    <property type="protein sequence ID" value="PRQ25517"/>
    <property type="gene ID" value="RchiOBHm_Chr6g0284541"/>
</dbReference>